<organism evidence="2 3">
    <name type="scientific">Methylococcus capsulatus</name>
    <dbReference type="NCBI Taxonomy" id="414"/>
    <lineage>
        <taxon>Bacteria</taxon>
        <taxon>Pseudomonadati</taxon>
        <taxon>Pseudomonadota</taxon>
        <taxon>Gammaproteobacteria</taxon>
        <taxon>Methylococcales</taxon>
        <taxon>Methylococcaceae</taxon>
        <taxon>Methylococcus</taxon>
    </lineage>
</organism>
<keyword evidence="1" id="KW-0732">Signal</keyword>
<evidence type="ECO:0008006" key="4">
    <source>
        <dbReference type="Google" id="ProtNLM"/>
    </source>
</evidence>
<evidence type="ECO:0000256" key="1">
    <source>
        <dbReference type="SAM" id="SignalP"/>
    </source>
</evidence>
<proteinExistence type="predicted"/>
<dbReference type="AlphaFoldDB" id="A0AA35U9X8"/>
<evidence type="ECO:0000313" key="3">
    <source>
        <dbReference type="Proteomes" id="UP001158598"/>
    </source>
</evidence>
<feature type="signal peptide" evidence="1">
    <location>
        <begin position="1"/>
        <end position="26"/>
    </location>
</feature>
<name>A0AA35U9X8_METCP</name>
<dbReference type="EMBL" id="OX458332">
    <property type="protein sequence ID" value="CAI8719907.1"/>
    <property type="molecule type" value="Genomic_DNA"/>
</dbReference>
<sequence>MNKLAKAFAIAGTICSLGGMTQTAVAGPYDCGIERVTPFQIFNQSWVAIRGENLGFMSPPPHIEICDVVTPSPFNIGWFMINPAGNWIAFVRVDNELNGPFGTHPSACEISIWQKKTANPFNSLMYTCDSEGLLPAVLLLESGIPLNGNPSVDDVKNALAAELGDGTKVSQFPQ</sequence>
<feature type="chain" id="PRO_5041397423" description="Lipoprotein" evidence="1">
    <location>
        <begin position="27"/>
        <end position="174"/>
    </location>
</feature>
<dbReference type="RefSeq" id="WP_036246551.1">
    <property type="nucleotide sequence ID" value="NZ_CP079097.1"/>
</dbReference>
<gene>
    <name evidence="2" type="ORF">MCNOR_0071</name>
</gene>
<dbReference type="Proteomes" id="UP001158598">
    <property type="component" value="Chromosome"/>
</dbReference>
<accession>A0AA35U9X8</accession>
<protein>
    <recommendedName>
        <fullName evidence="4">Lipoprotein</fullName>
    </recommendedName>
</protein>
<evidence type="ECO:0000313" key="2">
    <source>
        <dbReference type="EMBL" id="CAI8719907.1"/>
    </source>
</evidence>
<reference evidence="2" key="1">
    <citation type="submission" date="2023-03" db="EMBL/GenBank/DDBJ databases">
        <authorList>
            <person name="Pearce D."/>
        </authorList>
    </citation>
    <scope>NUCLEOTIDE SEQUENCE</scope>
    <source>
        <strain evidence="2">Mc</strain>
    </source>
</reference>